<feature type="signal peptide" evidence="1">
    <location>
        <begin position="1"/>
        <end position="29"/>
    </location>
</feature>
<sequence length="66" mass="6709">MPAARPFRFRLGLAVALAVLNLATAPALAYAPLPGDAHTFGLGPADKAADFPVAPPFLAQGPARAE</sequence>
<organism evidence="2 3">
    <name type="scientific">Psychromarinibacter sediminicola</name>
    <dbReference type="NCBI Taxonomy" id="3033385"/>
    <lineage>
        <taxon>Bacteria</taxon>
        <taxon>Pseudomonadati</taxon>
        <taxon>Pseudomonadota</taxon>
        <taxon>Alphaproteobacteria</taxon>
        <taxon>Rhodobacterales</taxon>
        <taxon>Paracoccaceae</taxon>
        <taxon>Psychromarinibacter</taxon>
    </lineage>
</organism>
<feature type="chain" id="PRO_5042276957" evidence="1">
    <location>
        <begin position="30"/>
        <end position="66"/>
    </location>
</feature>
<reference evidence="2" key="1">
    <citation type="submission" date="2023-03" db="EMBL/GenBank/DDBJ databases">
        <title>Multiphase analysis and comparison of six strains from genera Psychromarinibacter, Lutimaribacter, and Maritimibacter, including a novel species: Psychromarinibacter sediminicola sp. nov.</title>
        <authorList>
            <person name="Wang Y.-H."/>
            <person name="Ye M.-Q."/>
            <person name="Du Z.-J."/>
        </authorList>
    </citation>
    <scope>NUCLEOTIDE SEQUENCE</scope>
    <source>
        <strain evidence="2">C21-152</strain>
    </source>
</reference>
<dbReference type="EMBL" id="JARGYC010000006">
    <property type="protein sequence ID" value="MDF0599889.1"/>
    <property type="molecule type" value="Genomic_DNA"/>
</dbReference>
<protein>
    <submittedName>
        <fullName evidence="2">Uncharacterized protein</fullName>
    </submittedName>
</protein>
<keyword evidence="1" id="KW-0732">Signal</keyword>
<dbReference type="Proteomes" id="UP001220964">
    <property type="component" value="Unassembled WGS sequence"/>
</dbReference>
<evidence type="ECO:0000313" key="3">
    <source>
        <dbReference type="Proteomes" id="UP001220964"/>
    </source>
</evidence>
<keyword evidence="3" id="KW-1185">Reference proteome</keyword>
<dbReference type="AlphaFoldDB" id="A0AAE3T8A7"/>
<evidence type="ECO:0000313" key="2">
    <source>
        <dbReference type="EMBL" id="MDF0599889.1"/>
    </source>
</evidence>
<dbReference type="RefSeq" id="WP_275566029.1">
    <property type="nucleotide sequence ID" value="NZ_JARGYC010000006.1"/>
</dbReference>
<evidence type="ECO:0000256" key="1">
    <source>
        <dbReference type="SAM" id="SignalP"/>
    </source>
</evidence>
<proteinExistence type="predicted"/>
<accession>A0AAE3T8A7</accession>
<gene>
    <name evidence="2" type="ORF">P1J78_04000</name>
</gene>
<comment type="caution">
    <text evidence="2">The sequence shown here is derived from an EMBL/GenBank/DDBJ whole genome shotgun (WGS) entry which is preliminary data.</text>
</comment>
<name>A0AAE3T8A7_9RHOB</name>